<evidence type="ECO:0000313" key="2">
    <source>
        <dbReference type="EMBL" id="QHN36077.1"/>
    </source>
</evidence>
<keyword evidence="3" id="KW-1185">Reference proteome</keyword>
<gene>
    <name evidence="2" type="ORF">GII31_15565</name>
</gene>
<accession>A0ABX6IK26</accession>
<dbReference type="Gene3D" id="1.25.40.10">
    <property type="entry name" value="Tetratricopeptide repeat domain"/>
    <property type="match status" value="1"/>
</dbReference>
<organism evidence="2 3">
    <name type="scientific">Gordonia pseudamarae</name>
    <dbReference type="NCBI Taxonomy" id="2831662"/>
    <lineage>
        <taxon>Bacteria</taxon>
        <taxon>Bacillati</taxon>
        <taxon>Actinomycetota</taxon>
        <taxon>Actinomycetes</taxon>
        <taxon>Mycobacteriales</taxon>
        <taxon>Gordoniaceae</taxon>
        <taxon>Gordonia</taxon>
    </lineage>
</organism>
<protein>
    <recommendedName>
        <fullName evidence="4">Tetratricopeptide repeat protein</fullName>
    </recommendedName>
</protein>
<dbReference type="InterPro" id="IPR011990">
    <property type="entry name" value="TPR-like_helical_dom_sf"/>
</dbReference>
<evidence type="ECO:0000256" key="1">
    <source>
        <dbReference type="SAM" id="MobiDB-lite"/>
    </source>
</evidence>
<name>A0ABX6IK26_9ACTN</name>
<dbReference type="SUPFAM" id="SSF48452">
    <property type="entry name" value="TPR-like"/>
    <property type="match status" value="1"/>
</dbReference>
<sequence length="552" mass="58476">MVELDDEAVRVRRLVEILAGQLQAGDPQWSATLEQARTVATTITDPRSRIDARLRVANIDHVISLNAGDVSGALGHLDRCLELIGAARVVDVAEADQRRLDEQEWGVRLNRSQALQAIGDIDGADAECVVALDLASRTGNAGRHRAATLCTVAAIASEREQWSRALRYATEAVDECAAHNPAALGVALVNLAQAHAAIGDYDEASRVADRAEAVVDDVQSGAALAHVRGYIAMGRKDVERAAELFGEYAESAKEHADFLEPHHRSESLKALGFGVHRRDPLGAREHYLVVVERIRAEEGAPMTLVAALVQLSGATQDCALTEVDPVTAQAWHEEAVGLVAQAADLALAHNRPTMAAVCDLTGVRYAEQFFREATAVNRPALRAALATVLAAAVYLHHASFSSSRHAQRRHFAAERGTEAFALAFVVAARLGAGDVIAELVELRSAAAFFIPTRGVRDIGDSGTRTPREQTGREQLGSAGSGGADGDVPGRPDLADLMIGDGPAPAAGGTPSLVATAPPPLLLTPSAVVLTEAFDVARTRFGLVDDRDAVATW</sequence>
<dbReference type="Proteomes" id="UP001059836">
    <property type="component" value="Chromosome"/>
</dbReference>
<feature type="region of interest" description="Disordered" evidence="1">
    <location>
        <begin position="458"/>
        <end position="492"/>
    </location>
</feature>
<reference evidence="2" key="1">
    <citation type="journal article" date="2021" name="Nat. Microbiol.">
        <title>Cocultivation of an ultrasmall environmental parasitic bacterium with lytic ability against bacteria associated with wastewater foams.</title>
        <authorList>
            <person name="Batinovic S."/>
            <person name="Rose J.J.A."/>
            <person name="Ratcliffe J."/>
            <person name="Seviour R.J."/>
            <person name="Petrovski S."/>
        </authorList>
    </citation>
    <scope>NUCLEOTIDE SEQUENCE</scope>
    <source>
        <strain evidence="2">CON9</strain>
    </source>
</reference>
<evidence type="ECO:0000313" key="3">
    <source>
        <dbReference type="Proteomes" id="UP001059836"/>
    </source>
</evidence>
<proteinExistence type="predicted"/>
<dbReference type="RefSeq" id="WP_213244329.1">
    <property type="nucleotide sequence ID" value="NZ_CP045806.1"/>
</dbReference>
<dbReference type="EMBL" id="CP045809">
    <property type="protein sequence ID" value="QHN36077.1"/>
    <property type="molecule type" value="Genomic_DNA"/>
</dbReference>
<evidence type="ECO:0008006" key="4">
    <source>
        <dbReference type="Google" id="ProtNLM"/>
    </source>
</evidence>
<feature type="compositionally biased region" description="Basic and acidic residues" evidence="1">
    <location>
        <begin position="458"/>
        <end position="471"/>
    </location>
</feature>